<evidence type="ECO:0000313" key="2">
    <source>
        <dbReference type="EMBL" id="KAF2810815.1"/>
    </source>
</evidence>
<dbReference type="GeneID" id="54460665"/>
<keyword evidence="3" id="KW-1185">Reference proteome</keyword>
<reference evidence="4" key="2">
    <citation type="submission" date="2020-04" db="EMBL/GenBank/DDBJ databases">
        <authorList>
            <consortium name="NCBI Genome Project"/>
        </authorList>
    </citation>
    <scope>NUCLEOTIDE SEQUENCE</scope>
    <source>
        <strain evidence="4">CBS 304.34</strain>
    </source>
</reference>
<dbReference type="InterPro" id="IPR001810">
    <property type="entry name" value="F-box_dom"/>
</dbReference>
<dbReference type="AlphaFoldDB" id="A0A6A6YS74"/>
<evidence type="ECO:0000313" key="3">
    <source>
        <dbReference type="Proteomes" id="UP000504636"/>
    </source>
</evidence>
<feature type="domain" description="F-box" evidence="1">
    <location>
        <begin position="1"/>
        <end position="48"/>
    </location>
</feature>
<protein>
    <recommendedName>
        <fullName evidence="1">F-box domain-containing protein</fullName>
    </recommendedName>
</protein>
<accession>A0A6A6YS74</accession>
<sequence>MSLESLPTELYLQILRHAGVSDFPVQLSLLTISKRWFAIAHSIAFEHVKFVPRENGEFIRPETRAQENITTPPRIPPPILHDRTSKTILEILSTNLRSLELDLLDITFNATQFRGHHVPENGTTYEHTCCIPSISSYIALPALLRASPHLKALDIRVSVSRPAVVGIWSLPRVLQFPEFNALLSAPQRALTSLVIDVQYECYHYEKEPATCQTCLGIAAHLPTLRRLCVRMPWICPDVLSLSGSTATTTIPLRELVINLTTWAKMGRDGFLDSSRSCRAGDRHQVNHVRDMAAAVQRLRTCAPRLEVARLIKRESFREPMRNHRGFERMNVALDCLTGVEGLVDKKADWTREFGMEEMVFERRK</sequence>
<evidence type="ECO:0000259" key="1">
    <source>
        <dbReference type="PROSITE" id="PS50181"/>
    </source>
</evidence>
<evidence type="ECO:0000313" key="4">
    <source>
        <dbReference type="RefSeq" id="XP_033577779.1"/>
    </source>
</evidence>
<organism evidence="2">
    <name type="scientific">Mytilinidion resinicola</name>
    <dbReference type="NCBI Taxonomy" id="574789"/>
    <lineage>
        <taxon>Eukaryota</taxon>
        <taxon>Fungi</taxon>
        <taxon>Dikarya</taxon>
        <taxon>Ascomycota</taxon>
        <taxon>Pezizomycotina</taxon>
        <taxon>Dothideomycetes</taxon>
        <taxon>Pleosporomycetidae</taxon>
        <taxon>Mytilinidiales</taxon>
        <taxon>Mytilinidiaceae</taxon>
        <taxon>Mytilinidion</taxon>
    </lineage>
</organism>
<dbReference type="Proteomes" id="UP000504636">
    <property type="component" value="Unplaced"/>
</dbReference>
<dbReference type="PROSITE" id="PS50181">
    <property type="entry name" value="FBOX"/>
    <property type="match status" value="1"/>
</dbReference>
<reference evidence="2 4" key="1">
    <citation type="journal article" date="2020" name="Stud. Mycol.">
        <title>101 Dothideomycetes genomes: a test case for predicting lifestyles and emergence of pathogens.</title>
        <authorList>
            <person name="Haridas S."/>
            <person name="Albert R."/>
            <person name="Binder M."/>
            <person name="Bloem J."/>
            <person name="Labutti K."/>
            <person name="Salamov A."/>
            <person name="Andreopoulos B."/>
            <person name="Baker S."/>
            <person name="Barry K."/>
            <person name="Bills G."/>
            <person name="Bluhm B."/>
            <person name="Cannon C."/>
            <person name="Castanera R."/>
            <person name="Culley D."/>
            <person name="Daum C."/>
            <person name="Ezra D."/>
            <person name="Gonzalez J."/>
            <person name="Henrissat B."/>
            <person name="Kuo A."/>
            <person name="Liang C."/>
            <person name="Lipzen A."/>
            <person name="Lutzoni F."/>
            <person name="Magnuson J."/>
            <person name="Mondo S."/>
            <person name="Nolan M."/>
            <person name="Ohm R."/>
            <person name="Pangilinan J."/>
            <person name="Park H.-J."/>
            <person name="Ramirez L."/>
            <person name="Alfaro M."/>
            <person name="Sun H."/>
            <person name="Tritt A."/>
            <person name="Yoshinaga Y."/>
            <person name="Zwiers L.-H."/>
            <person name="Turgeon B."/>
            <person name="Goodwin S."/>
            <person name="Spatafora J."/>
            <person name="Crous P."/>
            <person name="Grigoriev I."/>
        </authorList>
    </citation>
    <scope>NUCLEOTIDE SEQUENCE</scope>
    <source>
        <strain evidence="2 4">CBS 304.34</strain>
    </source>
</reference>
<proteinExistence type="predicted"/>
<dbReference type="EMBL" id="MU003699">
    <property type="protein sequence ID" value="KAF2810815.1"/>
    <property type="molecule type" value="Genomic_DNA"/>
</dbReference>
<reference evidence="4" key="3">
    <citation type="submission" date="2025-04" db="UniProtKB">
        <authorList>
            <consortium name="RefSeq"/>
        </authorList>
    </citation>
    <scope>IDENTIFICATION</scope>
    <source>
        <strain evidence="4">CBS 304.34</strain>
    </source>
</reference>
<name>A0A6A6YS74_9PEZI</name>
<dbReference type="OrthoDB" id="3637487at2759"/>
<gene>
    <name evidence="2 4" type="ORF">BDZ99DRAFT_462130</name>
</gene>
<dbReference type="RefSeq" id="XP_033577779.1">
    <property type="nucleotide sequence ID" value="XM_033719772.1"/>
</dbReference>